<name>A0A1B3PDK3_9DIPT</name>
<evidence type="ECO:0000256" key="1">
    <source>
        <dbReference type="ARBA" id="ARBA00022603"/>
    </source>
</evidence>
<dbReference type="Pfam" id="PF13489">
    <property type="entry name" value="Methyltransf_23"/>
    <property type="match status" value="1"/>
</dbReference>
<dbReference type="AlphaFoldDB" id="A0A1B3PDK3"/>
<dbReference type="CDD" id="cd02440">
    <property type="entry name" value="AdoMet_MTases"/>
    <property type="match status" value="1"/>
</dbReference>
<keyword evidence="2 5" id="KW-0808">Transferase</keyword>
<dbReference type="PANTHER" id="PTHR43464:SF19">
    <property type="entry name" value="UBIQUINONE BIOSYNTHESIS O-METHYLTRANSFERASE, MITOCHONDRIAL"/>
    <property type="match status" value="1"/>
</dbReference>
<gene>
    <name evidence="5" type="primary">Ubmt4</name>
</gene>
<feature type="non-terminal residue" evidence="5">
    <location>
        <position position="262"/>
    </location>
</feature>
<sequence length="262" mass="29440">MEISKNLQMFPTADPEEIKKFNALANNWLDARGPRKTLHQMNKLRIPLVRDGLIESKVLPESARDKKKSLEGIKILDVGCGGGILSVALGSLGATVVGLDAASKLIEIANKHLATQEEVKDCVTFVYEPIEEHCKKFPEQYDAVIASEVVEHIVDKQSFLEACIKTLKPGGSFFLTTPNRGLTSWFFNKLLGEYIFRIMTVGTHDFNLFISPDDVSKILKGFGCKTMSVKGMRYVLGFWQNEWTFQNFDAIHYALHAVKEKK</sequence>
<evidence type="ECO:0000256" key="2">
    <source>
        <dbReference type="ARBA" id="ARBA00022679"/>
    </source>
</evidence>
<dbReference type="PANTHER" id="PTHR43464">
    <property type="entry name" value="METHYLTRANSFERASE"/>
    <property type="match status" value="1"/>
</dbReference>
<dbReference type="GO" id="GO:0010420">
    <property type="term" value="F:polyprenyldihydroxybenzoate methyltransferase activity"/>
    <property type="evidence" value="ECO:0007669"/>
    <property type="project" value="InterPro"/>
</dbReference>
<keyword evidence="1 5" id="KW-0489">Methyltransferase</keyword>
<evidence type="ECO:0000313" key="5">
    <source>
        <dbReference type="EMBL" id="AOG17814.1"/>
    </source>
</evidence>
<protein>
    <submittedName>
        <fullName evidence="5">Putative hexaprenyldihydroxybenzoate methyltransferase</fullName>
    </submittedName>
</protein>
<reference evidence="5" key="1">
    <citation type="submission" date="2016-01" db="EMBL/GenBank/DDBJ databases">
        <title>Diversity of S-adenosylmethionine dependent methyltransferases of the cryptobiotic chironomid in relation to desiccation stress resistance.</title>
        <authorList>
            <person name="Deviatiiarov R."/>
            <person name="Gusev O."/>
            <person name="Aupov R."/>
            <person name="Cornette R."/>
            <person name="Kikawada T."/>
        </authorList>
    </citation>
    <scope>NUCLEOTIDE SEQUENCE</scope>
</reference>
<proteinExistence type="evidence at transcript level"/>
<keyword evidence="4" id="KW-0949">S-adenosyl-L-methionine</keyword>
<dbReference type="NCBIfam" id="TIGR01983">
    <property type="entry name" value="UbiG"/>
    <property type="match status" value="1"/>
</dbReference>
<dbReference type="InterPro" id="IPR029063">
    <property type="entry name" value="SAM-dependent_MTases_sf"/>
</dbReference>
<organism evidence="5">
    <name type="scientific">Polypedilum nubifer</name>
    <dbReference type="NCBI Taxonomy" id="54969"/>
    <lineage>
        <taxon>Eukaryota</taxon>
        <taxon>Metazoa</taxon>
        <taxon>Ecdysozoa</taxon>
        <taxon>Arthropoda</taxon>
        <taxon>Hexapoda</taxon>
        <taxon>Insecta</taxon>
        <taxon>Pterygota</taxon>
        <taxon>Neoptera</taxon>
        <taxon>Endopterygota</taxon>
        <taxon>Diptera</taxon>
        <taxon>Nematocera</taxon>
        <taxon>Chironomoidea</taxon>
        <taxon>Chironomidae</taxon>
        <taxon>Chironominae</taxon>
        <taxon>Polypedilum</taxon>
        <taxon>Polypedilum</taxon>
    </lineage>
</organism>
<keyword evidence="3" id="KW-0831">Ubiquinone biosynthesis</keyword>
<dbReference type="GO" id="GO:0061542">
    <property type="term" value="F:3-demethylubiquinol 3-O-methyltransferase activity"/>
    <property type="evidence" value="ECO:0007669"/>
    <property type="project" value="InterPro"/>
</dbReference>
<evidence type="ECO:0000256" key="3">
    <source>
        <dbReference type="ARBA" id="ARBA00022688"/>
    </source>
</evidence>
<dbReference type="HAMAP" id="MF_00472">
    <property type="entry name" value="UbiG"/>
    <property type="match status" value="1"/>
</dbReference>
<dbReference type="GO" id="GO:0005739">
    <property type="term" value="C:mitochondrion"/>
    <property type="evidence" value="ECO:0007669"/>
    <property type="project" value="TreeGrafter"/>
</dbReference>
<dbReference type="Gene3D" id="3.40.50.150">
    <property type="entry name" value="Vaccinia Virus protein VP39"/>
    <property type="match status" value="1"/>
</dbReference>
<dbReference type="GO" id="GO:0032259">
    <property type="term" value="P:methylation"/>
    <property type="evidence" value="ECO:0007669"/>
    <property type="project" value="UniProtKB-KW"/>
</dbReference>
<dbReference type="InterPro" id="IPR010233">
    <property type="entry name" value="UbiG_MeTrfase"/>
</dbReference>
<accession>A0A1B3PDK3</accession>
<dbReference type="SUPFAM" id="SSF53335">
    <property type="entry name" value="S-adenosyl-L-methionine-dependent methyltransferases"/>
    <property type="match status" value="1"/>
</dbReference>
<dbReference type="EMBL" id="KU660016">
    <property type="protein sequence ID" value="AOG17814.1"/>
    <property type="molecule type" value="mRNA"/>
</dbReference>
<evidence type="ECO:0000256" key="4">
    <source>
        <dbReference type="ARBA" id="ARBA00022691"/>
    </source>
</evidence>